<dbReference type="Gene3D" id="3.65.10.10">
    <property type="entry name" value="Enolpyruvate transferase domain"/>
    <property type="match status" value="3"/>
</dbReference>
<reference evidence="10" key="1">
    <citation type="submission" date="2017-02" db="EMBL/GenBank/DDBJ databases">
        <authorList>
            <person name="Varghese N."/>
            <person name="Submissions S."/>
        </authorList>
    </citation>
    <scope>NUCLEOTIDE SEQUENCE [LARGE SCALE GENOMIC DNA]</scope>
    <source>
        <strain evidence="10">DSM 24967</strain>
    </source>
</reference>
<dbReference type="Proteomes" id="UP000190852">
    <property type="component" value="Unassembled WGS sequence"/>
</dbReference>
<dbReference type="Pfam" id="PF00275">
    <property type="entry name" value="EPSP_synthase"/>
    <property type="match status" value="2"/>
</dbReference>
<dbReference type="SUPFAM" id="SSF55205">
    <property type="entry name" value="EPT/RTPC-like"/>
    <property type="match status" value="1"/>
</dbReference>
<comment type="caution">
    <text evidence="7">Lacks conserved residue(s) required for the propagation of feature annotation.</text>
</comment>
<evidence type="ECO:0000256" key="7">
    <source>
        <dbReference type="HAMAP-Rule" id="MF_00210"/>
    </source>
</evidence>
<feature type="binding site" evidence="7">
    <location>
        <position position="373"/>
    </location>
    <ligand>
        <name>phosphoenolpyruvate</name>
        <dbReference type="ChEBI" id="CHEBI:58702"/>
    </ligand>
</feature>
<comment type="function">
    <text evidence="7">Catalyzes the transfer of the enolpyruvyl moiety of phosphoenolpyruvate (PEP) to the 5-hydroxyl of shikimate-3-phosphate (S3P) to produce enolpyruvyl shikimate-3-phosphate and inorganic phosphate.</text>
</comment>
<protein>
    <recommendedName>
        <fullName evidence="7">3-phosphoshikimate 1-carboxyvinyltransferase</fullName>
        <ecNumber evidence="7">2.5.1.19</ecNumber>
    </recommendedName>
    <alternativeName>
        <fullName evidence="7">5-enolpyruvylshikimate-3-phosphate synthase</fullName>
        <shortName evidence="7">EPSP synthase</shortName>
        <shortName evidence="7">EPSPS</shortName>
    </alternativeName>
</protein>
<evidence type="ECO:0000256" key="2">
    <source>
        <dbReference type="ARBA" id="ARBA00009948"/>
    </source>
</evidence>
<feature type="binding site" evidence="7">
    <location>
        <position position="31"/>
    </location>
    <ligand>
        <name>phosphoenolpyruvate</name>
        <dbReference type="ChEBI" id="CHEBI:58702"/>
    </ligand>
</feature>
<evidence type="ECO:0000256" key="3">
    <source>
        <dbReference type="ARBA" id="ARBA00022605"/>
    </source>
</evidence>
<evidence type="ECO:0000256" key="4">
    <source>
        <dbReference type="ARBA" id="ARBA00022679"/>
    </source>
</evidence>
<dbReference type="GO" id="GO:0003866">
    <property type="term" value="F:3-phosphoshikimate 1-carboxyvinyltransferase activity"/>
    <property type="evidence" value="ECO:0007669"/>
    <property type="project" value="UniProtKB-UniRule"/>
</dbReference>
<dbReference type="PIRSF" id="PIRSF000505">
    <property type="entry name" value="EPSPS"/>
    <property type="match status" value="1"/>
</dbReference>
<dbReference type="InterPro" id="IPR001986">
    <property type="entry name" value="Enolpyruvate_Tfrase_dom"/>
</dbReference>
<feature type="binding site" evidence="7">
    <location>
        <position position="399"/>
    </location>
    <ligand>
        <name>phosphoenolpyruvate</name>
        <dbReference type="ChEBI" id="CHEBI:58702"/>
    </ligand>
</feature>
<feature type="binding site" evidence="7">
    <location>
        <position position="155"/>
    </location>
    <ligand>
        <name>phosphoenolpyruvate</name>
        <dbReference type="ChEBI" id="CHEBI:58702"/>
    </ligand>
</feature>
<feature type="binding site" evidence="7">
    <location>
        <position position="297"/>
    </location>
    <ligand>
        <name>3-phosphoshikimate</name>
        <dbReference type="ChEBI" id="CHEBI:145989"/>
    </ligand>
</feature>
<dbReference type="GO" id="GO:0005737">
    <property type="term" value="C:cytoplasm"/>
    <property type="evidence" value="ECO:0007669"/>
    <property type="project" value="UniProtKB-SubCell"/>
</dbReference>
<feature type="domain" description="Enolpyruvate transferase" evidence="8">
    <location>
        <begin position="74"/>
        <end position="408"/>
    </location>
</feature>
<comment type="similarity">
    <text evidence="2 7">Belongs to the EPSP synthase family.</text>
</comment>
<name>A0A1T5AES8_9BACT</name>
<keyword evidence="5 7" id="KW-0057">Aromatic amino acid biosynthesis</keyword>
<dbReference type="InterPro" id="IPR023193">
    <property type="entry name" value="EPSP_synthase_CS"/>
</dbReference>
<evidence type="ECO:0000313" key="9">
    <source>
        <dbReference type="EMBL" id="SKB33319.1"/>
    </source>
</evidence>
<dbReference type="PROSITE" id="PS00885">
    <property type="entry name" value="EPSP_SYNTHASE_2"/>
    <property type="match status" value="1"/>
</dbReference>
<dbReference type="PANTHER" id="PTHR21090">
    <property type="entry name" value="AROM/DEHYDROQUINATE SYNTHASE"/>
    <property type="match status" value="1"/>
</dbReference>
<dbReference type="CDD" id="cd01556">
    <property type="entry name" value="EPSP_synthase"/>
    <property type="match status" value="1"/>
</dbReference>
<evidence type="ECO:0000313" key="10">
    <source>
        <dbReference type="Proteomes" id="UP000190852"/>
    </source>
</evidence>
<keyword evidence="4 7" id="KW-0808">Transferase</keyword>
<dbReference type="GO" id="GO:0009423">
    <property type="term" value="P:chorismate biosynthetic process"/>
    <property type="evidence" value="ECO:0007669"/>
    <property type="project" value="UniProtKB-UniRule"/>
</dbReference>
<keyword evidence="10" id="KW-1185">Reference proteome</keyword>
<dbReference type="GO" id="GO:0009073">
    <property type="term" value="P:aromatic amino acid family biosynthetic process"/>
    <property type="evidence" value="ECO:0007669"/>
    <property type="project" value="UniProtKB-KW"/>
</dbReference>
<sequence length="417" mass="46477">MYFLTNRDETMEYQIKAPSKLQASIQLPASKSISNRALILHALSYSAYDIVNLSDCDDTKVMVNALNSDGRDFDIKAAGTAMRFLTAFLSKIVGEWTITGTERMKNRPIKLLVDALNSLGARIEYIEKEGYPPLRIFGSALQGGEISLSGGISSQYISALLMVAPLMEKGLTIHLEGNIISRPYIQLTLQLMEQFGVKANWSGQTIKVLPQEYKPVPFTVESDWSAASYWYQMAALNKDAEIELLGLFKNSLQGDSAVAGLFTQLGITTSYTNKGVLLKKNGNRCTKFNHNFVNEPDLAQTFVVTCVLLNVHFRFSGLQSLKIKETDRIEALCNELRKLGYLINVEGNSVMEWNGERCEPMDHPVINTYEDHRMAMAFAPVALALPQGICIADPEVVSKSYPNFWNDLLKAGFDIKD</sequence>
<keyword evidence="7" id="KW-0963">Cytoplasm</keyword>
<feature type="binding site" evidence="7">
    <location>
        <position position="31"/>
    </location>
    <ligand>
        <name>3-phosphoshikimate</name>
        <dbReference type="ChEBI" id="CHEBI:145989"/>
    </ligand>
</feature>
<feature type="binding site" evidence="7">
    <location>
        <position position="328"/>
    </location>
    <ligand>
        <name>phosphoenolpyruvate</name>
        <dbReference type="ChEBI" id="CHEBI:58702"/>
    </ligand>
</feature>
<comment type="catalytic activity">
    <reaction evidence="6">
        <text>3-phosphoshikimate + phosphoenolpyruvate = 5-O-(1-carboxyvinyl)-3-phosphoshikimate + phosphate</text>
        <dbReference type="Rhea" id="RHEA:21256"/>
        <dbReference type="ChEBI" id="CHEBI:43474"/>
        <dbReference type="ChEBI" id="CHEBI:57701"/>
        <dbReference type="ChEBI" id="CHEBI:58702"/>
        <dbReference type="ChEBI" id="CHEBI:145989"/>
        <dbReference type="EC" id="2.5.1.19"/>
    </reaction>
    <physiologicalReaction direction="left-to-right" evidence="6">
        <dbReference type="Rhea" id="RHEA:21257"/>
    </physiologicalReaction>
</comment>
<feature type="binding site" evidence="7">
    <location>
        <position position="153"/>
    </location>
    <ligand>
        <name>3-phosphoshikimate</name>
        <dbReference type="ChEBI" id="CHEBI:145989"/>
    </ligand>
</feature>
<dbReference type="InterPro" id="IPR013792">
    <property type="entry name" value="RNA3'P_cycl/enolpyr_Trfase_a/b"/>
</dbReference>
<keyword evidence="3 7" id="KW-0028">Amino-acid biosynthesis</keyword>
<evidence type="ECO:0000256" key="1">
    <source>
        <dbReference type="ARBA" id="ARBA00004811"/>
    </source>
</evidence>
<dbReference type="PANTHER" id="PTHR21090:SF5">
    <property type="entry name" value="PENTAFUNCTIONAL AROM POLYPEPTIDE"/>
    <property type="match status" value="1"/>
</dbReference>
<dbReference type="UniPathway" id="UPA00053">
    <property type="reaction ID" value="UER00089"/>
</dbReference>
<dbReference type="GO" id="GO:0008652">
    <property type="term" value="P:amino acid biosynthetic process"/>
    <property type="evidence" value="ECO:0007669"/>
    <property type="project" value="UniProtKB-KW"/>
</dbReference>
<feature type="active site" description="Proton acceptor" evidence="7">
    <location>
        <position position="297"/>
    </location>
</feature>
<feature type="binding site" evidence="7">
    <location>
        <position position="155"/>
    </location>
    <ligand>
        <name>3-phosphoshikimate</name>
        <dbReference type="ChEBI" id="CHEBI:145989"/>
    </ligand>
</feature>
<organism evidence="9 10">
    <name type="scientific">Parabacteroides chartae</name>
    <dbReference type="NCBI Taxonomy" id="1037355"/>
    <lineage>
        <taxon>Bacteria</taxon>
        <taxon>Pseudomonadati</taxon>
        <taxon>Bacteroidota</taxon>
        <taxon>Bacteroidia</taxon>
        <taxon>Bacteroidales</taxon>
        <taxon>Tannerellaceae</taxon>
        <taxon>Parabacteroides</taxon>
    </lineage>
</organism>
<evidence type="ECO:0000256" key="6">
    <source>
        <dbReference type="ARBA" id="ARBA00044633"/>
    </source>
</evidence>
<feature type="binding site" evidence="7">
    <location>
        <position position="32"/>
    </location>
    <ligand>
        <name>3-phosphoshikimate</name>
        <dbReference type="ChEBI" id="CHEBI:145989"/>
    </ligand>
</feature>
<feature type="domain" description="Enolpyruvate transferase" evidence="8">
    <location>
        <begin position="16"/>
        <end position="67"/>
    </location>
</feature>
<accession>A0A1T5AES8</accession>
<dbReference type="InterPro" id="IPR036968">
    <property type="entry name" value="Enolpyruvate_Tfrase_sf"/>
</dbReference>
<evidence type="ECO:0000259" key="8">
    <source>
        <dbReference type="Pfam" id="PF00275"/>
    </source>
</evidence>
<gene>
    <name evidence="7" type="primary">aroA</name>
    <name evidence="9" type="ORF">SAMN05660349_00641</name>
</gene>
<feature type="binding site" evidence="7">
    <location>
        <position position="324"/>
    </location>
    <ligand>
        <name>3-phosphoshikimate</name>
        <dbReference type="ChEBI" id="CHEBI:145989"/>
    </ligand>
</feature>
<comment type="subunit">
    <text evidence="7">Monomer.</text>
</comment>
<feature type="binding site" evidence="7">
    <location>
        <position position="36"/>
    </location>
    <ligand>
        <name>3-phosphoshikimate</name>
        <dbReference type="ChEBI" id="CHEBI:145989"/>
    </ligand>
</feature>
<proteinExistence type="inferred from homology"/>
<evidence type="ECO:0000256" key="5">
    <source>
        <dbReference type="ARBA" id="ARBA00023141"/>
    </source>
</evidence>
<dbReference type="InterPro" id="IPR006264">
    <property type="entry name" value="EPSP_synthase"/>
</dbReference>
<dbReference type="HAMAP" id="MF_00210">
    <property type="entry name" value="EPSP_synth"/>
    <property type="match status" value="1"/>
</dbReference>
<comment type="subcellular location">
    <subcellularLocation>
        <location evidence="7">Cytoplasm</location>
    </subcellularLocation>
</comment>
<feature type="binding site" evidence="7">
    <location>
        <position position="79"/>
    </location>
    <ligand>
        <name>phosphoenolpyruvate</name>
        <dbReference type="ChEBI" id="CHEBI:58702"/>
    </ligand>
</feature>
<dbReference type="EC" id="2.5.1.19" evidence="7"/>
<dbReference type="AlphaFoldDB" id="A0A1T5AES8"/>
<feature type="binding site" evidence="7">
    <location>
        <position position="107"/>
    </location>
    <ligand>
        <name>phosphoenolpyruvate</name>
        <dbReference type="ChEBI" id="CHEBI:58702"/>
    </ligand>
</feature>
<feature type="binding site" evidence="7">
    <location>
        <position position="154"/>
    </location>
    <ligand>
        <name>3-phosphoshikimate</name>
        <dbReference type="ChEBI" id="CHEBI:145989"/>
    </ligand>
</feature>
<dbReference type="EMBL" id="FUYQ01000003">
    <property type="protein sequence ID" value="SKB33319.1"/>
    <property type="molecule type" value="Genomic_DNA"/>
</dbReference>
<comment type="pathway">
    <text evidence="1 7">Metabolic intermediate biosynthesis; chorismate biosynthesis; chorismate from D-erythrose 4-phosphate and phosphoenolpyruvate: step 6/7.</text>
</comment>
<feature type="binding site" evidence="7">
    <location>
        <position position="181"/>
    </location>
    <ligand>
        <name>3-phosphoshikimate</name>
        <dbReference type="ChEBI" id="CHEBI:145989"/>
    </ligand>
</feature>